<gene>
    <name evidence="2" type="ORF">BDW42DRAFT_190668</name>
</gene>
<evidence type="ECO:0000256" key="1">
    <source>
        <dbReference type="SAM" id="MobiDB-lite"/>
    </source>
</evidence>
<protein>
    <submittedName>
        <fullName evidence="2">Uncharacterized protein</fullName>
    </submittedName>
</protein>
<dbReference type="OrthoDB" id="2549237at2759"/>
<evidence type="ECO:0000313" key="3">
    <source>
        <dbReference type="Proteomes" id="UP000235023"/>
    </source>
</evidence>
<name>A0A2J5I6U2_9EURO</name>
<feature type="region of interest" description="Disordered" evidence="1">
    <location>
        <begin position="680"/>
        <end position="709"/>
    </location>
</feature>
<dbReference type="EMBL" id="KZ559503">
    <property type="protein sequence ID" value="PLN85647.1"/>
    <property type="molecule type" value="Genomic_DNA"/>
</dbReference>
<dbReference type="InterPro" id="IPR016024">
    <property type="entry name" value="ARM-type_fold"/>
</dbReference>
<organism evidence="2 3">
    <name type="scientific">Aspergillus taichungensis</name>
    <dbReference type="NCBI Taxonomy" id="482145"/>
    <lineage>
        <taxon>Eukaryota</taxon>
        <taxon>Fungi</taxon>
        <taxon>Dikarya</taxon>
        <taxon>Ascomycota</taxon>
        <taxon>Pezizomycotina</taxon>
        <taxon>Eurotiomycetes</taxon>
        <taxon>Eurotiomycetidae</taxon>
        <taxon>Eurotiales</taxon>
        <taxon>Aspergillaceae</taxon>
        <taxon>Aspergillus</taxon>
        <taxon>Aspergillus subgen. Circumdati</taxon>
    </lineage>
</organism>
<proteinExistence type="predicted"/>
<accession>A0A2J5I6U2</accession>
<sequence>MELSDALQPCQLLLLSSYGVYARFRDSLGESPSDRVDAINDLLIDRITTQALPATLYAIWLPIAIRHNPQLLQAALQNKTSACIRGTAIKAISRLFHGPKWKTEGWDTLGGVDGLASIFEAASVSEVRALAKAISRCRFSQDDGRRSDCVEALLQRLSQGSARPLFVALSPLYALCSGPFVRDVVSNLPDTLAVKPLLKRVAPLHPDLLRQMAVGRVPAPWHVRLSILETCQTALVGSATPYSSVRESVPAGLMPGMAFVLDLCHVLAEDSALRRDFHELDVYIRHVLRGAARHHIPFDRIIPFFTSIVQYPSCIFLRSSLESAVARELLRCWSLVTAGKSSPDISFFMKGIAHPDHPSHPRPEHRLGLESALTDLLRRHQDRRLLSKRRDSSFSATQDLLLDVSRPARRRFLEYLVGLSDGLCYDPIYEKTPFTFDPQANPPRPRERQLVPVWHYDVLRMLPAADAQVIFERMLVIHGCKGFVPTANGLDHSQQCRLKAQWEAEGTGVFLSLKKHAERQRDATERSSASRAALQVAFDTYDLDLCREAVSWTRRFIRDPVVFPDIMSKAILRGDNAYLSCVDMPSSRLPEDMATLRATVKSAHEVLSALLETILLALCEPVDHRSFTKDISSFLRGLVAARIRGMSRYRRAGIGSEADIVDALLMPLVSILIAWERTSDSPEGFSTGDEEEPSTDKEDEAATNQENNGIIYSEKEGWTDDSGFLHYLELPTECPPAVLRFFDEYARRRNDLHRAQRIKIFPDVADMDEGWPQGLQFQCLLPSRPWFAFALEHSDIAPYMAGRIRGVLEASPSGVFVPQPDHDEIVDDDHVDSFPVALCALLDMHHTKRAKTDAVRALWDTYQSRKDAYGKYFPVLRDFLVDLLEEELLFEAASLVRPPRLAQATSYLPSTNPTALQAWDPASSVHEEARAAVDELSNLKERRLATNLLYYQLQGELDSENHISSYEAPFAHLKNRHWAWPKLRFERALAGSHIVRKMSFSAREATIVSALLYLELVMHDLHAEETPTDAQSRESSPLAAPFPDADTVRYPAIYLKEDFVEVAWDDIGKAMERCIDVLRASMQAVPTKMVSTLMDKVLDALEVLERPHGVFKVVLKTTFALIQALVLSDSPGLAVGPVLRVIGSFPSESAYHRRMKLLSLCRRLPPDSVGTFLDSFSAFVCKKLVEQQRRDPGKQEAPRVTPKTNAPDYVKITTVKMLAQLLAQADFLPLDTTVRILGDTFHSTHHIDIRTEIVKAALNLFDRVHGSAAGLDRLFAFIKSIAHEIAQEPSEMDSAGDISTWTTALPNVSSVKERPELQILIEAQAKLPATLHAKYVQEILLPFVETSENVHNVWMGAFLAPLGLSRAKLGIPSFGPFDPYLIDTILFKWSTYLPARYLLDEHNKWALTHAHHWQAYATIGNTLATTNPEYRQTNAGQHWEEFVTRLHETDPISTLFPLLREDALLAPHVADGITRKTVVFEFACRTLQLARDPAQYFPKTGKMRVTLDPLISALKQLRAFRITKEDIGAESRRARYIVTDEALRSVVDYVKSLRRMTDHKPLVLPTPFELDVLVLPSPVYIPDAEREDRLTQFVEAVVGVVSSCVGSLALVLEFAALESVVDEVIAEDIVRVVELLNASRAQPQLGSLERGLIVKLAQRLLNRLSDDEVLLCQELRPLVDGWRKDEDESVSRIGWGVCVD</sequence>
<evidence type="ECO:0000313" key="2">
    <source>
        <dbReference type="EMBL" id="PLN85647.1"/>
    </source>
</evidence>
<reference evidence="3" key="1">
    <citation type="submission" date="2017-12" db="EMBL/GenBank/DDBJ databases">
        <authorList>
            <consortium name="DOE Joint Genome Institute"/>
            <person name="Mondo S.J."/>
            <person name="Kjaerbolling I."/>
            <person name="Vesth T.C."/>
            <person name="Frisvad J.C."/>
            <person name="Nybo J.L."/>
            <person name="Theobald S."/>
            <person name="Kuo A."/>
            <person name="Bowyer P."/>
            <person name="Matsuda Y."/>
            <person name="Lyhne E.K."/>
            <person name="Kogle M.E."/>
            <person name="Clum A."/>
            <person name="Lipzen A."/>
            <person name="Salamov A."/>
            <person name="Ngan C.Y."/>
            <person name="Daum C."/>
            <person name="Chiniquy J."/>
            <person name="Barry K."/>
            <person name="LaButti K."/>
            <person name="Haridas S."/>
            <person name="Simmons B.A."/>
            <person name="Magnuson J.K."/>
            <person name="Mortensen U.H."/>
            <person name="Larsen T.O."/>
            <person name="Grigoriev I.V."/>
            <person name="Baker S.E."/>
            <person name="Andersen M.R."/>
            <person name="Nordberg H.P."/>
            <person name="Cantor M.N."/>
            <person name="Hua S.X."/>
        </authorList>
    </citation>
    <scope>NUCLEOTIDE SEQUENCE [LARGE SCALE GENOMIC DNA]</scope>
    <source>
        <strain evidence="3">IBT 19404</strain>
    </source>
</reference>
<keyword evidence="3" id="KW-1185">Reference proteome</keyword>
<dbReference type="SUPFAM" id="SSF48371">
    <property type="entry name" value="ARM repeat"/>
    <property type="match status" value="1"/>
</dbReference>
<feature type="compositionally biased region" description="Acidic residues" evidence="1">
    <location>
        <begin position="688"/>
        <end position="701"/>
    </location>
</feature>
<dbReference type="Proteomes" id="UP000235023">
    <property type="component" value="Unassembled WGS sequence"/>
</dbReference>